<dbReference type="KEGG" id="aey:CDG81_16105"/>
<gene>
    <name evidence="1" type="ORF">CDG81_16105</name>
    <name evidence="2" type="ORF">IL38_13640</name>
</gene>
<dbReference type="RefSeq" id="WP_043575154.1">
    <property type="nucleotide sequence ID" value="NZ_CP022752.1"/>
</dbReference>
<dbReference type="OrthoDB" id="3215033at2"/>
<dbReference type="Pfam" id="PF11248">
    <property type="entry name" value="DUF3046"/>
    <property type="match status" value="1"/>
</dbReference>
<evidence type="ECO:0000313" key="3">
    <source>
        <dbReference type="Proteomes" id="UP000029737"/>
    </source>
</evidence>
<sequence length="64" mass="7316">MRYTALRQRMAEEFGELRADTLARDHVLAGLGERTVNQALEAGWEPKRVWTVLCESFGVPGNRR</sequence>
<accession>A0A099D577</accession>
<keyword evidence="3" id="KW-1185">Reference proteome</keyword>
<dbReference type="AlphaFoldDB" id="A0A099D577"/>
<evidence type="ECO:0000313" key="4">
    <source>
        <dbReference type="Proteomes" id="UP000215043"/>
    </source>
</evidence>
<evidence type="ECO:0000313" key="1">
    <source>
        <dbReference type="EMBL" id="ASU81184.1"/>
    </source>
</evidence>
<dbReference type="HOGENOM" id="CLU_179041_1_0_11"/>
<dbReference type="eggNOG" id="ENOG5031JVV">
    <property type="taxonomic scope" value="Bacteria"/>
</dbReference>
<dbReference type="EMBL" id="JPMV01000024">
    <property type="protein sequence ID" value="KGI81071.1"/>
    <property type="molecule type" value="Genomic_DNA"/>
</dbReference>
<protein>
    <submittedName>
        <fullName evidence="1">DUF3046 domain-containing protein</fullName>
    </submittedName>
</protein>
<dbReference type="InterPro" id="IPR021408">
    <property type="entry name" value="DUF3046"/>
</dbReference>
<evidence type="ECO:0000313" key="2">
    <source>
        <dbReference type="EMBL" id="KGI81071.1"/>
    </source>
</evidence>
<dbReference type="Proteomes" id="UP000029737">
    <property type="component" value="Unassembled WGS sequence"/>
</dbReference>
<dbReference type="Proteomes" id="UP000215043">
    <property type="component" value="Chromosome"/>
</dbReference>
<reference evidence="1 4" key="2">
    <citation type="submission" date="2017-08" db="EMBL/GenBank/DDBJ databases">
        <title>The complete genome sequence of moderately halophilic actinomycete Actinopolyspora erythraea YIM 90600, the producer of novel erythromycin, novel actinopolysporins A-C and tubercidin.</title>
        <authorList>
            <person name="Yin M."/>
            <person name="Tang S."/>
        </authorList>
    </citation>
    <scope>NUCLEOTIDE SEQUENCE [LARGE SCALE GENOMIC DNA]</scope>
    <source>
        <strain evidence="1 4">YIM 90600</strain>
    </source>
</reference>
<proteinExistence type="predicted"/>
<organism evidence="1 4">
    <name type="scientific">Actinopolyspora erythraea</name>
    <dbReference type="NCBI Taxonomy" id="414996"/>
    <lineage>
        <taxon>Bacteria</taxon>
        <taxon>Bacillati</taxon>
        <taxon>Actinomycetota</taxon>
        <taxon>Actinomycetes</taxon>
        <taxon>Actinopolysporales</taxon>
        <taxon>Actinopolysporaceae</taxon>
        <taxon>Actinopolyspora</taxon>
    </lineage>
</organism>
<reference evidence="2 3" key="1">
    <citation type="journal article" date="2014" name="PLoS ONE">
        <title>Identification and Characterization of a New Erythromycin Biosynthetic Gene Cluster in Actinopolyspora erythraea YIM90600, a Novel Erythronolide-Producing Halophilic Actinomycete Isolated from Salt Field.</title>
        <authorList>
            <person name="Chen D."/>
            <person name="Feng J."/>
            <person name="Huang L."/>
            <person name="Zhang Q."/>
            <person name="Wu J."/>
            <person name="Zhu X."/>
            <person name="Duan Y."/>
            <person name="Xu Z."/>
        </authorList>
    </citation>
    <scope>NUCLEOTIDE SEQUENCE [LARGE SCALE GENOMIC DNA]</scope>
    <source>
        <strain evidence="2 3">YIM90600</strain>
    </source>
</reference>
<dbReference type="EMBL" id="CP022752">
    <property type="protein sequence ID" value="ASU81184.1"/>
    <property type="molecule type" value="Genomic_DNA"/>
</dbReference>
<name>A0A099D577_9ACTN</name>